<dbReference type="InterPro" id="IPR036345">
    <property type="entry name" value="ExoRNase_PH_dom2_sf"/>
</dbReference>
<keyword evidence="12" id="KW-1185">Reference proteome</keyword>
<dbReference type="InterPro" id="IPR050590">
    <property type="entry name" value="Exosome_comp_Rrp42_subfam"/>
</dbReference>
<keyword evidence="8" id="KW-0539">Nucleus</keyword>
<keyword evidence="6" id="KW-0271">Exosome</keyword>
<dbReference type="GO" id="GO:0035925">
    <property type="term" value="F:mRNA 3'-UTR AU-rich region binding"/>
    <property type="evidence" value="ECO:0007669"/>
    <property type="project" value="TreeGrafter"/>
</dbReference>
<evidence type="ECO:0000259" key="10">
    <source>
        <dbReference type="Pfam" id="PF01138"/>
    </source>
</evidence>
<comment type="similarity">
    <text evidence="3">Belongs to the RNase PH family.</text>
</comment>
<evidence type="ECO:0000313" key="11">
    <source>
        <dbReference type="EMBL" id="CAJ1958710.1"/>
    </source>
</evidence>
<dbReference type="GO" id="GO:0034475">
    <property type="term" value="P:U4 snRNA 3'-end processing"/>
    <property type="evidence" value="ECO:0007669"/>
    <property type="project" value="TreeGrafter"/>
</dbReference>
<dbReference type="GO" id="GO:0071028">
    <property type="term" value="P:nuclear mRNA surveillance"/>
    <property type="evidence" value="ECO:0007669"/>
    <property type="project" value="TreeGrafter"/>
</dbReference>
<evidence type="ECO:0000256" key="9">
    <source>
        <dbReference type="ARBA" id="ARBA00030617"/>
    </source>
</evidence>
<dbReference type="GO" id="GO:0000177">
    <property type="term" value="C:cytoplasmic exosome (RNase complex)"/>
    <property type="evidence" value="ECO:0007669"/>
    <property type="project" value="TreeGrafter"/>
</dbReference>
<dbReference type="InterPro" id="IPR001247">
    <property type="entry name" value="ExoRNase_PH_dom1"/>
</dbReference>
<accession>A0AAD2JKJ4</accession>
<sequence>MDESEGNYEAYDLKTWLDLPESSNWIEVLDPKAHVLAYWDQSARPDGRMFSQARPTQTVSSLLKHSAGSALVKQGDTKVLTAISIEIGQPAPEFPDHGDVMVSVSSTTTSTASASTLQPRFYDRLQAWLQRMLDDLLPPKLNLLTGKACIRLVVSVMILQDAGNLMDASLLSCMAAWKNTTLPTMDHLMESEGRLWWKENLMSSVSNSDTTTTTTTQSASEQSKEYRISLTMGIVRDAKSDSIKFLVDPSSEEEKHTDGELTLVVELQSRKIQVEYTGSMGLEASDFALASKLANGRADELVSLL</sequence>
<dbReference type="GO" id="GO:0005730">
    <property type="term" value="C:nucleolus"/>
    <property type="evidence" value="ECO:0007669"/>
    <property type="project" value="UniProtKB-SubCell"/>
</dbReference>
<dbReference type="SUPFAM" id="SSF55666">
    <property type="entry name" value="Ribonuclease PH domain 2-like"/>
    <property type="match status" value="1"/>
</dbReference>
<evidence type="ECO:0000256" key="4">
    <source>
        <dbReference type="ARBA" id="ARBA00022490"/>
    </source>
</evidence>
<evidence type="ECO:0000256" key="3">
    <source>
        <dbReference type="ARBA" id="ARBA00006678"/>
    </source>
</evidence>
<feature type="domain" description="Exoribonuclease phosphorolytic" evidence="10">
    <location>
        <begin position="53"/>
        <end position="183"/>
    </location>
</feature>
<reference evidence="11" key="1">
    <citation type="submission" date="2023-08" db="EMBL/GenBank/DDBJ databases">
        <authorList>
            <person name="Audoor S."/>
            <person name="Bilcke G."/>
        </authorList>
    </citation>
    <scope>NUCLEOTIDE SEQUENCE</scope>
</reference>
<keyword evidence="4" id="KW-0963">Cytoplasm</keyword>
<organism evidence="11 12">
    <name type="scientific">Cylindrotheca closterium</name>
    <dbReference type="NCBI Taxonomy" id="2856"/>
    <lineage>
        <taxon>Eukaryota</taxon>
        <taxon>Sar</taxon>
        <taxon>Stramenopiles</taxon>
        <taxon>Ochrophyta</taxon>
        <taxon>Bacillariophyta</taxon>
        <taxon>Bacillariophyceae</taxon>
        <taxon>Bacillariophycidae</taxon>
        <taxon>Bacillariales</taxon>
        <taxon>Bacillariaceae</taxon>
        <taxon>Cylindrotheca</taxon>
    </lineage>
</organism>
<evidence type="ECO:0000256" key="6">
    <source>
        <dbReference type="ARBA" id="ARBA00022835"/>
    </source>
</evidence>
<dbReference type="SUPFAM" id="SSF54211">
    <property type="entry name" value="Ribosomal protein S5 domain 2-like"/>
    <property type="match status" value="1"/>
</dbReference>
<comment type="caution">
    <text evidence="11">The sequence shown here is derived from an EMBL/GenBank/DDBJ whole genome shotgun (WGS) entry which is preliminary data.</text>
</comment>
<dbReference type="GO" id="GO:0071035">
    <property type="term" value="P:nuclear polyadenylation-dependent rRNA catabolic process"/>
    <property type="evidence" value="ECO:0007669"/>
    <property type="project" value="TreeGrafter"/>
</dbReference>
<dbReference type="InterPro" id="IPR027408">
    <property type="entry name" value="PNPase/RNase_PH_dom_sf"/>
</dbReference>
<dbReference type="PANTHER" id="PTHR11097:SF9">
    <property type="entry name" value="EXOSOME COMPLEX COMPONENT RRP43"/>
    <property type="match status" value="1"/>
</dbReference>
<evidence type="ECO:0000256" key="2">
    <source>
        <dbReference type="ARBA" id="ARBA00004604"/>
    </source>
</evidence>
<proteinExistence type="inferred from homology"/>
<comment type="subcellular location">
    <subcellularLocation>
        <location evidence="1">Cytoplasm</location>
    </subcellularLocation>
    <subcellularLocation>
        <location evidence="2">Nucleus</location>
        <location evidence="2">Nucleolus</location>
    </subcellularLocation>
</comment>
<keyword evidence="5" id="KW-0698">rRNA processing</keyword>
<dbReference type="Proteomes" id="UP001295423">
    <property type="component" value="Unassembled WGS sequence"/>
</dbReference>
<evidence type="ECO:0000313" key="12">
    <source>
        <dbReference type="Proteomes" id="UP001295423"/>
    </source>
</evidence>
<evidence type="ECO:0000256" key="1">
    <source>
        <dbReference type="ARBA" id="ARBA00004496"/>
    </source>
</evidence>
<dbReference type="GO" id="GO:0016075">
    <property type="term" value="P:rRNA catabolic process"/>
    <property type="evidence" value="ECO:0007669"/>
    <property type="project" value="TreeGrafter"/>
</dbReference>
<dbReference type="EMBL" id="CAKOGP040001980">
    <property type="protein sequence ID" value="CAJ1958710.1"/>
    <property type="molecule type" value="Genomic_DNA"/>
</dbReference>
<dbReference type="GO" id="GO:0034476">
    <property type="term" value="P:U5 snRNA 3'-end processing"/>
    <property type="evidence" value="ECO:0007669"/>
    <property type="project" value="TreeGrafter"/>
</dbReference>
<dbReference type="Pfam" id="PF01138">
    <property type="entry name" value="RNase_PH"/>
    <property type="match status" value="1"/>
</dbReference>
<name>A0AAD2JKJ4_9STRA</name>
<dbReference type="InterPro" id="IPR020568">
    <property type="entry name" value="Ribosomal_Su5_D2-typ_SF"/>
</dbReference>
<dbReference type="GO" id="GO:0034473">
    <property type="term" value="P:U1 snRNA 3'-end processing"/>
    <property type="evidence" value="ECO:0007669"/>
    <property type="project" value="TreeGrafter"/>
</dbReference>
<protein>
    <recommendedName>
        <fullName evidence="9">Ribosomal RNA-processing protein 43</fullName>
    </recommendedName>
</protein>
<dbReference type="AlphaFoldDB" id="A0AAD2JKJ4"/>
<dbReference type="Gene3D" id="3.30.230.70">
    <property type="entry name" value="GHMP Kinase, N-terminal domain"/>
    <property type="match status" value="1"/>
</dbReference>
<dbReference type="PANTHER" id="PTHR11097">
    <property type="entry name" value="EXOSOME COMPLEX EXONUCLEASE RIBOSOMAL RNA PROCESSING PROTEIN"/>
    <property type="match status" value="1"/>
</dbReference>
<dbReference type="GO" id="GO:0000467">
    <property type="term" value="P:exonucleolytic trimming to generate mature 3'-end of 5.8S rRNA from tricistronic rRNA transcript (SSU-rRNA, 5.8S rRNA, LSU-rRNA)"/>
    <property type="evidence" value="ECO:0007669"/>
    <property type="project" value="TreeGrafter"/>
</dbReference>
<keyword evidence="7" id="KW-0694">RNA-binding</keyword>
<evidence type="ECO:0000256" key="5">
    <source>
        <dbReference type="ARBA" id="ARBA00022552"/>
    </source>
</evidence>
<evidence type="ECO:0000256" key="7">
    <source>
        <dbReference type="ARBA" id="ARBA00022884"/>
    </source>
</evidence>
<dbReference type="GO" id="GO:0000176">
    <property type="term" value="C:nuclear exosome (RNase complex)"/>
    <property type="evidence" value="ECO:0007669"/>
    <property type="project" value="TreeGrafter"/>
</dbReference>
<dbReference type="GO" id="GO:0071038">
    <property type="term" value="P:TRAMP-dependent tRNA surveillance pathway"/>
    <property type="evidence" value="ECO:0007669"/>
    <property type="project" value="TreeGrafter"/>
</dbReference>
<evidence type="ECO:0000256" key="8">
    <source>
        <dbReference type="ARBA" id="ARBA00023242"/>
    </source>
</evidence>
<gene>
    <name evidence="11" type="ORF">CYCCA115_LOCUS17312</name>
</gene>